<reference evidence="1" key="1">
    <citation type="journal article" date="2008" name="J. Bacteriol.">
        <title>Genetic and functional properties of the self-transmissible Yersinia enterocolitica plasmid pYE854, which mobilizes the virulence plasmid pYV.</title>
        <authorList>
            <person name="Hammerl J.A."/>
            <person name="Klein I."/>
            <person name="Lanka E."/>
            <person name="Appel B."/>
            <person name="Hertwig S."/>
        </authorList>
    </citation>
    <scope>NUCLEOTIDE SEQUENCE [LARGE SCALE GENOMIC DNA]</scope>
    <source>
        <strain evidence="1">29854</strain>
        <plasmid evidence="1">pYE854</plasmid>
    </source>
</reference>
<protein>
    <submittedName>
        <fullName evidence="1">Uncharacterized protein</fullName>
    </submittedName>
</protein>
<organism evidence="1">
    <name type="scientific">Yersinia enterocolitica</name>
    <dbReference type="NCBI Taxonomy" id="630"/>
    <lineage>
        <taxon>Bacteria</taxon>
        <taxon>Pseudomonadati</taxon>
        <taxon>Pseudomonadota</taxon>
        <taxon>Gammaproteobacteria</taxon>
        <taxon>Enterobacterales</taxon>
        <taxon>Yersiniaceae</taxon>
        <taxon>Yersinia</taxon>
    </lineage>
</organism>
<dbReference type="EMBL" id="AM905950">
    <property type="protein sequence ID" value="CAP20191.1"/>
    <property type="molecule type" value="Genomic_DNA"/>
</dbReference>
<dbReference type="AlphaFoldDB" id="B0RKT4"/>
<keyword evidence="1" id="KW-0614">Plasmid</keyword>
<accession>B0RKT4</accession>
<name>B0RKT4_YEREN</name>
<geneLocation type="plasmid" evidence="1">
    <name>pYE854</name>
</geneLocation>
<proteinExistence type="predicted"/>
<evidence type="ECO:0000313" key="1">
    <source>
        <dbReference type="EMBL" id="CAP20191.1"/>
    </source>
</evidence>
<sequence length="60" mass="6824">MMRFRPNRIPFSLASCRPSFVRSRILLRSAWATAERMVTTIFPISPSVLIPSSMNRTATP</sequence>